<dbReference type="EMBL" id="BAABDM010000008">
    <property type="protein sequence ID" value="GAA4103622.1"/>
    <property type="molecule type" value="Genomic_DNA"/>
</dbReference>
<accession>A0ABP7X3E6</accession>
<keyword evidence="2" id="KW-1185">Reference proteome</keyword>
<gene>
    <name evidence="1" type="ORF">GCM10022414_32090</name>
</gene>
<protein>
    <submittedName>
        <fullName evidence="1">Uncharacterized protein</fullName>
    </submittedName>
</protein>
<evidence type="ECO:0000313" key="2">
    <source>
        <dbReference type="Proteomes" id="UP001500392"/>
    </source>
</evidence>
<reference evidence="2" key="1">
    <citation type="journal article" date="2019" name="Int. J. Syst. Evol. Microbiol.">
        <title>The Global Catalogue of Microorganisms (GCM) 10K type strain sequencing project: providing services to taxonomists for standard genome sequencing and annotation.</title>
        <authorList>
            <consortium name="The Broad Institute Genomics Platform"/>
            <consortium name="The Broad Institute Genome Sequencing Center for Infectious Disease"/>
            <person name="Wu L."/>
            <person name="Ma J."/>
        </authorList>
    </citation>
    <scope>NUCLEOTIDE SEQUENCE [LARGE SCALE GENOMIC DNA]</scope>
    <source>
        <strain evidence="2">JCM 17304</strain>
    </source>
</reference>
<dbReference type="Proteomes" id="UP001500392">
    <property type="component" value="Unassembled WGS sequence"/>
</dbReference>
<organism evidence="1 2">
    <name type="scientific">Zhongshania borealis</name>
    <dbReference type="NCBI Taxonomy" id="889488"/>
    <lineage>
        <taxon>Bacteria</taxon>
        <taxon>Pseudomonadati</taxon>
        <taxon>Pseudomonadota</taxon>
        <taxon>Gammaproteobacteria</taxon>
        <taxon>Cellvibrionales</taxon>
        <taxon>Spongiibacteraceae</taxon>
        <taxon>Zhongshania</taxon>
    </lineage>
</organism>
<comment type="caution">
    <text evidence="1">The sequence shown here is derived from an EMBL/GenBank/DDBJ whole genome shotgun (WGS) entry which is preliminary data.</text>
</comment>
<name>A0ABP7X3E6_9GAMM</name>
<proteinExistence type="predicted"/>
<sequence>MAVFRVAYLRPKYSVRLIVSYGYKIVVPFTLQTHDLCCEIARIALSRLAYKRCFAAFLAFRPEISRVG</sequence>
<evidence type="ECO:0000313" key="1">
    <source>
        <dbReference type="EMBL" id="GAA4103622.1"/>
    </source>
</evidence>